<evidence type="ECO:0000313" key="3">
    <source>
        <dbReference type="Proteomes" id="UP000831390"/>
    </source>
</evidence>
<dbReference type="PROSITE" id="PS51257">
    <property type="entry name" value="PROKAR_LIPOPROTEIN"/>
    <property type="match status" value="1"/>
</dbReference>
<proteinExistence type="predicted"/>
<feature type="region of interest" description="Disordered" evidence="1">
    <location>
        <begin position="18"/>
        <end position="42"/>
    </location>
</feature>
<keyword evidence="3" id="KW-1185">Reference proteome</keyword>
<evidence type="ECO:0008006" key="4">
    <source>
        <dbReference type="Google" id="ProtNLM"/>
    </source>
</evidence>
<accession>A0ABY4B698</accession>
<reference evidence="2 3" key="1">
    <citation type="submission" date="2022-03" db="EMBL/GenBank/DDBJ databases">
        <title>Hymenobactersp. isolated from the air.</title>
        <authorList>
            <person name="Won M."/>
            <person name="Kwon S.-W."/>
        </authorList>
    </citation>
    <scope>NUCLEOTIDE SEQUENCE [LARGE SCALE GENOMIC DNA]</scope>
    <source>
        <strain evidence="2 3">KACC 22596</strain>
    </source>
</reference>
<dbReference type="EMBL" id="CP094534">
    <property type="protein sequence ID" value="UOE34319.1"/>
    <property type="molecule type" value="Genomic_DNA"/>
</dbReference>
<protein>
    <recommendedName>
        <fullName evidence="4">Lipoprotein</fullName>
    </recommendedName>
</protein>
<evidence type="ECO:0000256" key="1">
    <source>
        <dbReference type="SAM" id="MobiDB-lite"/>
    </source>
</evidence>
<evidence type="ECO:0000313" key="2">
    <source>
        <dbReference type="EMBL" id="UOE34319.1"/>
    </source>
</evidence>
<dbReference type="Proteomes" id="UP000831390">
    <property type="component" value="Chromosome"/>
</dbReference>
<feature type="compositionally biased region" description="Low complexity" evidence="1">
    <location>
        <begin position="28"/>
        <end position="42"/>
    </location>
</feature>
<name>A0ABY4B698_9BACT</name>
<organism evidence="2 3">
    <name type="scientific">Hymenobacter monticola</name>
    <dbReference type="NCBI Taxonomy" id="1705399"/>
    <lineage>
        <taxon>Bacteria</taxon>
        <taxon>Pseudomonadati</taxon>
        <taxon>Bacteroidota</taxon>
        <taxon>Cytophagia</taxon>
        <taxon>Cytophagales</taxon>
        <taxon>Hymenobacteraceae</taxon>
        <taxon>Hymenobacter</taxon>
    </lineage>
</organism>
<sequence>MKQRLLFFLPLLAACSSPTSPPGEVSQATAPAPEAASPAPNAIVDAQNGYGGHHLGDSLGSITDVQLQLVPRPLPATMYTIPSHRLRLDTVPVNGISYEFWKDKLYRIDFNSKRPGLLAAGKRLYGEGVQVSPTEYRWPGTHASASYSENGEWTYLRIFDNRAAAQVDSATAAATPGPE</sequence>
<dbReference type="RefSeq" id="WP_243515242.1">
    <property type="nucleotide sequence ID" value="NZ_CP094534.1"/>
</dbReference>
<gene>
    <name evidence="2" type="ORF">MTP16_01385</name>
</gene>